<keyword evidence="5" id="KW-0328">Glycosyltransferase</keyword>
<comment type="caution">
    <text evidence="9">The sequence shown here is derived from an EMBL/GenBank/DDBJ whole genome shotgun (WGS) entry which is preliminary data.</text>
</comment>
<proteinExistence type="inferred from homology"/>
<dbReference type="SUPFAM" id="SSF53756">
    <property type="entry name" value="UDP-Glycosyltransferase/glycogen phosphorylase"/>
    <property type="match status" value="1"/>
</dbReference>
<dbReference type="GO" id="GO:0004577">
    <property type="term" value="F:N-acetylglucosaminyldiphosphodolichol N-acetylglucosaminyltransferase activity"/>
    <property type="evidence" value="ECO:0007669"/>
    <property type="project" value="UniProtKB-EC"/>
</dbReference>
<evidence type="ECO:0000313" key="9">
    <source>
        <dbReference type="EMBL" id="GJQ14078.1"/>
    </source>
</evidence>
<reference evidence="9" key="2">
    <citation type="submission" date="2022-01" db="EMBL/GenBank/DDBJ databases">
        <authorList>
            <person name="Hirooka S."/>
            <person name="Miyagishima S.Y."/>
        </authorList>
    </citation>
    <scope>NUCLEOTIDE SEQUENCE</scope>
    <source>
        <strain evidence="9">NBRC 102759</strain>
    </source>
</reference>
<evidence type="ECO:0000313" key="10">
    <source>
        <dbReference type="Proteomes" id="UP001061958"/>
    </source>
</evidence>
<dbReference type="GO" id="GO:0005783">
    <property type="term" value="C:endoplasmic reticulum"/>
    <property type="evidence" value="ECO:0007669"/>
    <property type="project" value="UniProtKB-SubCell"/>
</dbReference>
<keyword evidence="10" id="KW-1185">Reference proteome</keyword>
<evidence type="ECO:0000256" key="5">
    <source>
        <dbReference type="ARBA" id="ARBA00022676"/>
    </source>
</evidence>
<dbReference type="GO" id="GO:0006488">
    <property type="term" value="P:dolichol-linked oligosaccharide biosynthetic process"/>
    <property type="evidence" value="ECO:0007669"/>
    <property type="project" value="InterPro"/>
</dbReference>
<keyword evidence="7" id="KW-0256">Endoplasmic reticulum</keyword>
<gene>
    <name evidence="9" type="ORF">GpartN1_g5869.t1</name>
</gene>
<dbReference type="InterPro" id="IPR039042">
    <property type="entry name" value="Alg13-like"/>
</dbReference>
<feature type="domain" description="Glycosyl transferase family 28 C-terminal" evidence="8">
    <location>
        <begin position="15"/>
        <end position="156"/>
    </location>
</feature>
<keyword evidence="6" id="KW-0808">Transferase</keyword>
<dbReference type="Gene3D" id="3.40.50.2000">
    <property type="entry name" value="Glycogen Phosphorylase B"/>
    <property type="match status" value="1"/>
</dbReference>
<evidence type="ECO:0000259" key="8">
    <source>
        <dbReference type="Pfam" id="PF04101"/>
    </source>
</evidence>
<dbReference type="OrthoDB" id="20273at2759"/>
<reference evidence="9" key="1">
    <citation type="journal article" date="2022" name="Proc. Natl. Acad. Sci. U.S.A.">
        <title>Life cycle and functional genomics of the unicellular red alga Galdieria for elucidating algal and plant evolution and industrial use.</title>
        <authorList>
            <person name="Hirooka S."/>
            <person name="Itabashi T."/>
            <person name="Ichinose T.M."/>
            <person name="Onuma R."/>
            <person name="Fujiwara T."/>
            <person name="Yamashita S."/>
            <person name="Jong L.W."/>
            <person name="Tomita R."/>
            <person name="Iwane A.H."/>
            <person name="Miyagishima S.Y."/>
        </authorList>
    </citation>
    <scope>NUCLEOTIDE SEQUENCE</scope>
    <source>
        <strain evidence="9">NBRC 102759</strain>
    </source>
</reference>
<dbReference type="PANTHER" id="PTHR12867:SF6">
    <property type="entry name" value="N-ACETYLGLUCOSAMINYLDIPHOSPHODOLICHOL N-ACETYLGLUCOSAMINYLTRANSFERASE"/>
    <property type="match status" value="1"/>
</dbReference>
<dbReference type="Pfam" id="PF04101">
    <property type="entry name" value="Glyco_tran_28_C"/>
    <property type="match status" value="1"/>
</dbReference>
<organism evidence="9 10">
    <name type="scientific">Galdieria partita</name>
    <dbReference type="NCBI Taxonomy" id="83374"/>
    <lineage>
        <taxon>Eukaryota</taxon>
        <taxon>Rhodophyta</taxon>
        <taxon>Bangiophyceae</taxon>
        <taxon>Galdieriales</taxon>
        <taxon>Galdieriaceae</taxon>
        <taxon>Galdieria</taxon>
    </lineage>
</organism>
<accession>A0A9C7USQ4</accession>
<name>A0A9C7USQ4_9RHOD</name>
<evidence type="ECO:0000256" key="1">
    <source>
        <dbReference type="ARBA" id="ARBA00004240"/>
    </source>
</evidence>
<dbReference type="EC" id="2.4.1.141" evidence="3"/>
<evidence type="ECO:0000256" key="6">
    <source>
        <dbReference type="ARBA" id="ARBA00022679"/>
    </source>
</evidence>
<dbReference type="AlphaFoldDB" id="A0A9C7USQ4"/>
<dbReference type="Proteomes" id="UP001061958">
    <property type="component" value="Unassembled WGS sequence"/>
</dbReference>
<dbReference type="PANTHER" id="PTHR12867">
    <property type="entry name" value="GLYCOSYL TRANSFERASE-RELATED"/>
    <property type="match status" value="1"/>
</dbReference>
<evidence type="ECO:0000256" key="7">
    <source>
        <dbReference type="ARBA" id="ARBA00022824"/>
    </source>
</evidence>
<sequence length="176" mass="19602">MNQNEKLNSQPLRKVFVTVGSTSFDELIAAINKQSFLAAIQSLGVEEIKVQYGNGKVLPRTSHNEKLKLESFQYKSSIIEDFNWADLVISHGGAGSVLESLRAKKKLIIVVNKELMENHQLELAEALTRNGYALLASTESLVEAIKNLDFQKLKPLPEPNVFPVVTVLHQELNNCS</sequence>
<comment type="similarity">
    <text evidence="2">Belongs to the glycosyltransferase 28 family.</text>
</comment>
<protein>
    <recommendedName>
        <fullName evidence="4">UDP-N-acetylglucosamine transferase subunit ALG13</fullName>
        <ecNumber evidence="3">2.4.1.141</ecNumber>
    </recommendedName>
</protein>
<evidence type="ECO:0000256" key="2">
    <source>
        <dbReference type="ARBA" id="ARBA00006962"/>
    </source>
</evidence>
<evidence type="ECO:0000256" key="3">
    <source>
        <dbReference type="ARBA" id="ARBA00012614"/>
    </source>
</evidence>
<evidence type="ECO:0000256" key="4">
    <source>
        <dbReference type="ARBA" id="ARBA00017468"/>
    </source>
</evidence>
<comment type="subcellular location">
    <subcellularLocation>
        <location evidence="1">Endoplasmic reticulum</location>
    </subcellularLocation>
</comment>
<dbReference type="EMBL" id="BQMJ01000050">
    <property type="protein sequence ID" value="GJQ14078.1"/>
    <property type="molecule type" value="Genomic_DNA"/>
</dbReference>
<dbReference type="InterPro" id="IPR007235">
    <property type="entry name" value="Glyco_trans_28_C"/>
</dbReference>